<dbReference type="Proteomes" id="UP000321363">
    <property type="component" value="Unassembled WGS sequence"/>
</dbReference>
<reference evidence="9 10" key="1">
    <citation type="journal article" date="2005" name="Int. J. Syst. Evol. Microbiol.">
        <title>Bacillus litoralis sp. nov., isolated from a tidal flat of the Yellow Sea in Korea.</title>
        <authorList>
            <person name="Yoon J.H."/>
            <person name="Oh T.K."/>
        </authorList>
    </citation>
    <scope>NUCLEOTIDE SEQUENCE [LARGE SCALE GENOMIC DNA]</scope>
    <source>
        <strain evidence="9 10">SW-211</strain>
    </source>
</reference>
<dbReference type="Gene3D" id="1.10.3470.10">
    <property type="entry name" value="ABC transporter involved in vitamin B12 uptake, BtuC"/>
    <property type="match status" value="1"/>
</dbReference>
<dbReference type="PANTHER" id="PTHR30472:SF64">
    <property type="entry name" value="IRON(3+)-HYDROXAMATE IMPORT SYSTEM PERMEASE PROTEIN FHUG"/>
    <property type="match status" value="1"/>
</dbReference>
<keyword evidence="5 8" id="KW-0812">Transmembrane</keyword>
<evidence type="ECO:0000256" key="5">
    <source>
        <dbReference type="ARBA" id="ARBA00022692"/>
    </source>
</evidence>
<evidence type="ECO:0000256" key="7">
    <source>
        <dbReference type="ARBA" id="ARBA00023136"/>
    </source>
</evidence>
<sequence length="343" mass="36758">MDWKEALVQSKVWLMLFSFLILVTFVISLSTGALPITIKEMLVTFSGAGTAQQELVLYQLRLPRMIIAMLIGAGLALSGAILQGLSRNSLADPGILGINAGAGLAAVFCIYLFSKANSTLFSSPFLLPVFAFIGALIIALLIYSFSWKGGIEPGRLLLMGLGFNALCGALLIILQLKMDPKDFQQATIWLTGSIWGTQWPYVWALLPWIVLLIPISFLKARSMNLLQFSETVPHVLGLKVESERRILLVLSAALAGSCVAVGGGIAFIGLLAPHLARRLCGANFFSLLPLSALIGSFLLLVADMIGKNLLAPADIPVGIVISVIGAPYLIYMLLTRKGVGMNS</sequence>
<accession>A0A5C6W1P0</accession>
<feature type="transmembrane region" description="Helical" evidence="8">
    <location>
        <begin position="284"/>
        <end position="302"/>
    </location>
</feature>
<dbReference type="GO" id="GO:0033214">
    <property type="term" value="P:siderophore-iron import into cell"/>
    <property type="evidence" value="ECO:0007669"/>
    <property type="project" value="TreeGrafter"/>
</dbReference>
<dbReference type="PANTHER" id="PTHR30472">
    <property type="entry name" value="FERRIC ENTEROBACTIN TRANSPORT SYSTEM PERMEASE PROTEIN"/>
    <property type="match status" value="1"/>
</dbReference>
<proteinExistence type="inferred from homology"/>
<feature type="transmembrane region" description="Helical" evidence="8">
    <location>
        <begin position="65"/>
        <end position="82"/>
    </location>
</feature>
<comment type="similarity">
    <text evidence="2">Belongs to the binding-protein-dependent transport system permease family. FecCD subfamily.</text>
</comment>
<dbReference type="AlphaFoldDB" id="A0A5C6W1P0"/>
<dbReference type="InterPro" id="IPR037294">
    <property type="entry name" value="ABC_BtuC-like"/>
</dbReference>
<dbReference type="GO" id="GO:0005886">
    <property type="term" value="C:plasma membrane"/>
    <property type="evidence" value="ECO:0007669"/>
    <property type="project" value="UniProtKB-SubCell"/>
</dbReference>
<dbReference type="FunFam" id="1.10.3470.10:FF:000001">
    <property type="entry name" value="Vitamin B12 ABC transporter permease BtuC"/>
    <property type="match status" value="1"/>
</dbReference>
<keyword evidence="3" id="KW-0813">Transport</keyword>
<dbReference type="RefSeq" id="WP_146947444.1">
    <property type="nucleotide sequence ID" value="NZ_VOQF01000004.1"/>
</dbReference>
<evidence type="ECO:0000256" key="6">
    <source>
        <dbReference type="ARBA" id="ARBA00022989"/>
    </source>
</evidence>
<evidence type="ECO:0000256" key="8">
    <source>
        <dbReference type="SAM" id="Phobius"/>
    </source>
</evidence>
<evidence type="ECO:0000256" key="4">
    <source>
        <dbReference type="ARBA" id="ARBA00022475"/>
    </source>
</evidence>
<comment type="subcellular location">
    <subcellularLocation>
        <location evidence="1">Cell membrane</location>
        <topology evidence="1">Multi-pass membrane protein</topology>
    </subcellularLocation>
</comment>
<dbReference type="GO" id="GO:0022857">
    <property type="term" value="F:transmembrane transporter activity"/>
    <property type="evidence" value="ECO:0007669"/>
    <property type="project" value="InterPro"/>
</dbReference>
<protein>
    <submittedName>
        <fullName evidence="9">Iron ABC transporter permease</fullName>
    </submittedName>
</protein>
<organism evidence="9 10">
    <name type="scientific">Metabacillus litoralis</name>
    <dbReference type="NCBI Taxonomy" id="152268"/>
    <lineage>
        <taxon>Bacteria</taxon>
        <taxon>Bacillati</taxon>
        <taxon>Bacillota</taxon>
        <taxon>Bacilli</taxon>
        <taxon>Bacillales</taxon>
        <taxon>Bacillaceae</taxon>
        <taxon>Metabacillus</taxon>
    </lineage>
</organism>
<feature type="transmembrane region" description="Helical" evidence="8">
    <location>
        <begin position="12"/>
        <end position="36"/>
    </location>
</feature>
<dbReference type="Pfam" id="PF01032">
    <property type="entry name" value="FecCD"/>
    <property type="match status" value="1"/>
</dbReference>
<feature type="transmembrane region" description="Helical" evidence="8">
    <location>
        <begin position="125"/>
        <end position="144"/>
    </location>
</feature>
<comment type="caution">
    <text evidence="9">The sequence shown here is derived from an EMBL/GenBank/DDBJ whole genome shotgun (WGS) entry which is preliminary data.</text>
</comment>
<feature type="transmembrane region" description="Helical" evidence="8">
    <location>
        <begin position="246"/>
        <end position="272"/>
    </location>
</feature>
<dbReference type="CDD" id="cd06550">
    <property type="entry name" value="TM_ABC_iron-siderophores_like"/>
    <property type="match status" value="1"/>
</dbReference>
<feature type="transmembrane region" description="Helical" evidence="8">
    <location>
        <begin position="156"/>
        <end position="178"/>
    </location>
</feature>
<evidence type="ECO:0000256" key="3">
    <source>
        <dbReference type="ARBA" id="ARBA00022448"/>
    </source>
</evidence>
<feature type="transmembrane region" description="Helical" evidence="8">
    <location>
        <begin position="198"/>
        <end position="218"/>
    </location>
</feature>
<dbReference type="SUPFAM" id="SSF81345">
    <property type="entry name" value="ABC transporter involved in vitamin B12 uptake, BtuC"/>
    <property type="match status" value="1"/>
</dbReference>
<evidence type="ECO:0000256" key="1">
    <source>
        <dbReference type="ARBA" id="ARBA00004651"/>
    </source>
</evidence>
<evidence type="ECO:0000256" key="2">
    <source>
        <dbReference type="ARBA" id="ARBA00007935"/>
    </source>
</evidence>
<dbReference type="EMBL" id="VOQF01000004">
    <property type="protein sequence ID" value="TXC91629.1"/>
    <property type="molecule type" value="Genomic_DNA"/>
</dbReference>
<evidence type="ECO:0000313" key="10">
    <source>
        <dbReference type="Proteomes" id="UP000321363"/>
    </source>
</evidence>
<keyword evidence="6 8" id="KW-1133">Transmembrane helix</keyword>
<keyword evidence="7 8" id="KW-0472">Membrane</keyword>
<feature type="transmembrane region" description="Helical" evidence="8">
    <location>
        <begin position="309"/>
        <end position="334"/>
    </location>
</feature>
<keyword evidence="10" id="KW-1185">Reference proteome</keyword>
<evidence type="ECO:0000313" key="9">
    <source>
        <dbReference type="EMBL" id="TXC91629.1"/>
    </source>
</evidence>
<name>A0A5C6W1P0_9BACI</name>
<dbReference type="OrthoDB" id="9811721at2"/>
<gene>
    <name evidence="9" type="ORF">FS935_08320</name>
</gene>
<dbReference type="InterPro" id="IPR000522">
    <property type="entry name" value="ABC_transptr_permease_BtuC"/>
</dbReference>
<feature type="transmembrane region" description="Helical" evidence="8">
    <location>
        <begin position="94"/>
        <end position="113"/>
    </location>
</feature>
<keyword evidence="4" id="KW-1003">Cell membrane</keyword>